<dbReference type="Pfam" id="PF17653">
    <property type="entry name" value="DUF5522"/>
    <property type="match status" value="1"/>
</dbReference>
<dbReference type="AlphaFoldDB" id="A0AA35KFG4"/>
<dbReference type="PANTHER" id="PTHR21037">
    <property type="entry name" value="39S RIBOSOMAL PROTEIN L14, MITOCHONDRIAL"/>
    <property type="match status" value="1"/>
</dbReference>
<sequence>MAATSLARCCTTSSRTIPCKPPGQRGRRPLSHGQADGEGGLPDGGGCSAAQRSGEAGTCEGREGLTEAEKRVVALHEEACAAGKHNYIDPVTGYLVFTKVAHLQRGHCCGTSCRHCPYGQMNVKDPSKKKRFNSFFYA</sequence>
<accession>A0AA35KFG4</accession>
<feature type="compositionally biased region" description="Gly residues" evidence="1">
    <location>
        <begin position="36"/>
        <end position="47"/>
    </location>
</feature>
<name>A0AA35KFG4_9SAUR</name>
<evidence type="ECO:0000313" key="2">
    <source>
        <dbReference type="EMBL" id="CAI5776581.1"/>
    </source>
</evidence>
<feature type="region of interest" description="Disordered" evidence="1">
    <location>
        <begin position="18"/>
        <end position="61"/>
    </location>
</feature>
<dbReference type="EMBL" id="OX395131">
    <property type="protein sequence ID" value="CAI5776581.1"/>
    <property type="molecule type" value="Genomic_DNA"/>
</dbReference>
<proteinExistence type="predicted"/>
<gene>
    <name evidence="2" type="ORF">PODLI_1B024574</name>
</gene>
<dbReference type="PANTHER" id="PTHR21037:SF2">
    <property type="entry name" value="SIMILAR TO NOVEL PROTEIN"/>
    <property type="match status" value="1"/>
</dbReference>
<organism evidence="2 3">
    <name type="scientific">Podarcis lilfordi</name>
    <name type="common">Lilford's wall lizard</name>
    <dbReference type="NCBI Taxonomy" id="74358"/>
    <lineage>
        <taxon>Eukaryota</taxon>
        <taxon>Metazoa</taxon>
        <taxon>Chordata</taxon>
        <taxon>Craniata</taxon>
        <taxon>Vertebrata</taxon>
        <taxon>Euteleostomi</taxon>
        <taxon>Lepidosauria</taxon>
        <taxon>Squamata</taxon>
        <taxon>Bifurcata</taxon>
        <taxon>Unidentata</taxon>
        <taxon>Episquamata</taxon>
        <taxon>Laterata</taxon>
        <taxon>Lacertibaenia</taxon>
        <taxon>Lacertidae</taxon>
        <taxon>Podarcis</taxon>
    </lineage>
</organism>
<evidence type="ECO:0000313" key="3">
    <source>
        <dbReference type="Proteomes" id="UP001178461"/>
    </source>
</evidence>
<reference evidence="2" key="1">
    <citation type="submission" date="2022-12" db="EMBL/GenBank/DDBJ databases">
        <authorList>
            <person name="Alioto T."/>
            <person name="Alioto T."/>
            <person name="Gomez Garrido J."/>
        </authorList>
    </citation>
    <scope>NUCLEOTIDE SEQUENCE</scope>
</reference>
<evidence type="ECO:0000256" key="1">
    <source>
        <dbReference type="SAM" id="MobiDB-lite"/>
    </source>
</evidence>
<protein>
    <submittedName>
        <fullName evidence="2">Uncharacterized protein</fullName>
    </submittedName>
</protein>
<keyword evidence="3" id="KW-1185">Reference proteome</keyword>
<dbReference type="InterPro" id="IPR040807">
    <property type="entry name" value="DUF5522"/>
</dbReference>
<dbReference type="Proteomes" id="UP001178461">
    <property type="component" value="Chromosome 6"/>
</dbReference>